<protein>
    <recommendedName>
        <fullName evidence="4">Lipoprotein</fullName>
    </recommendedName>
</protein>
<dbReference type="STRING" id="28094.SAMN06295900_103136"/>
<sequence>MNAPKRLTGLLGARVPRVAALAAALVLAGCVVAPPPGPILSRLPPGAPGAASSAQPLSDTEKKRYDEIDKQVQREQNAAMAVTVWARSYAPYYYSPPVMYGGYYSGWGLGYYSPGFYPGWWW</sequence>
<dbReference type="GeneID" id="95548652"/>
<feature type="region of interest" description="Disordered" evidence="1">
    <location>
        <begin position="44"/>
        <end position="63"/>
    </location>
</feature>
<organism evidence="2 3">
    <name type="scientific">Trinickia caryophylli</name>
    <name type="common">Paraburkholderia caryophylli</name>
    <dbReference type="NCBI Taxonomy" id="28094"/>
    <lineage>
        <taxon>Bacteria</taxon>
        <taxon>Pseudomonadati</taxon>
        <taxon>Pseudomonadota</taxon>
        <taxon>Betaproteobacteria</taxon>
        <taxon>Burkholderiales</taxon>
        <taxon>Burkholderiaceae</taxon>
        <taxon>Trinickia</taxon>
    </lineage>
</organism>
<evidence type="ECO:0000313" key="3">
    <source>
        <dbReference type="Proteomes" id="UP000192911"/>
    </source>
</evidence>
<reference evidence="3" key="1">
    <citation type="submission" date="2017-04" db="EMBL/GenBank/DDBJ databases">
        <authorList>
            <person name="Varghese N."/>
            <person name="Submissions S."/>
        </authorList>
    </citation>
    <scope>NUCLEOTIDE SEQUENCE [LARGE SCALE GENOMIC DNA]</scope>
    <source>
        <strain evidence="3">Ballard 720</strain>
    </source>
</reference>
<evidence type="ECO:0000256" key="1">
    <source>
        <dbReference type="SAM" id="MobiDB-lite"/>
    </source>
</evidence>
<evidence type="ECO:0008006" key="4">
    <source>
        <dbReference type="Google" id="ProtNLM"/>
    </source>
</evidence>
<dbReference type="AlphaFoldDB" id="A0A1X7DG46"/>
<name>A0A1X7DG46_TRICW</name>
<evidence type="ECO:0000313" key="2">
    <source>
        <dbReference type="EMBL" id="SMF14839.1"/>
    </source>
</evidence>
<dbReference type="EMBL" id="FXAH01000003">
    <property type="protein sequence ID" value="SMF14839.1"/>
    <property type="molecule type" value="Genomic_DNA"/>
</dbReference>
<feature type="compositionally biased region" description="Low complexity" evidence="1">
    <location>
        <begin position="44"/>
        <end position="58"/>
    </location>
</feature>
<accession>A0A1X7DG46</accession>
<dbReference type="RefSeq" id="WP_085226426.1">
    <property type="nucleotide sequence ID" value="NZ_BSQD01000003.1"/>
</dbReference>
<gene>
    <name evidence="2" type="ORF">SAMN06295900_103136</name>
</gene>
<proteinExistence type="predicted"/>
<dbReference type="Proteomes" id="UP000192911">
    <property type="component" value="Unassembled WGS sequence"/>
</dbReference>
<keyword evidence="3" id="KW-1185">Reference proteome</keyword>
<dbReference type="PROSITE" id="PS51257">
    <property type="entry name" value="PROKAR_LIPOPROTEIN"/>
    <property type="match status" value="1"/>
</dbReference>